<accession>A0ABQ9CMF5</accession>
<comment type="caution">
    <text evidence="2">The sequence shown here is derived from an EMBL/GenBank/DDBJ whole genome shotgun (WGS) entry which is preliminary data.</text>
</comment>
<evidence type="ECO:0000259" key="1">
    <source>
        <dbReference type="Pfam" id="PF14529"/>
    </source>
</evidence>
<reference evidence="2" key="1">
    <citation type="submission" date="2019-10" db="EMBL/GenBank/DDBJ databases">
        <authorList>
            <person name="Soares A.E.R."/>
            <person name="Aleixo A."/>
            <person name="Schneider P."/>
            <person name="Miyaki C.Y."/>
            <person name="Schneider M.P."/>
            <person name="Mello C."/>
            <person name="Vasconcelos A.T.R."/>
        </authorList>
    </citation>
    <scope>NUCLEOTIDE SEQUENCE</scope>
    <source>
        <tissue evidence="2">Muscle</tissue>
    </source>
</reference>
<dbReference type="SUPFAM" id="SSF56219">
    <property type="entry name" value="DNase I-like"/>
    <property type="match status" value="1"/>
</dbReference>
<proteinExistence type="predicted"/>
<dbReference type="PANTHER" id="PTHR33395:SF22">
    <property type="entry name" value="REVERSE TRANSCRIPTASE DOMAIN-CONTAINING PROTEIN"/>
    <property type="match status" value="1"/>
</dbReference>
<dbReference type="Pfam" id="PF14529">
    <property type="entry name" value="Exo_endo_phos_2"/>
    <property type="match status" value="1"/>
</dbReference>
<dbReference type="PANTHER" id="PTHR33395">
    <property type="entry name" value="TRANSCRIPTASE, PUTATIVE-RELATED-RELATED"/>
    <property type="match status" value="1"/>
</dbReference>
<protein>
    <submittedName>
        <fullName evidence="2">Mitochondrial fission process protein 1</fullName>
    </submittedName>
</protein>
<feature type="domain" description="Endonuclease/exonuclease/phosphatase" evidence="1">
    <location>
        <begin position="60"/>
        <end position="134"/>
    </location>
</feature>
<name>A0ABQ9CMF5_9PASS</name>
<gene>
    <name evidence="2" type="ORF">WISP_139869</name>
</gene>
<dbReference type="Proteomes" id="UP001145742">
    <property type="component" value="Unassembled WGS sequence"/>
</dbReference>
<evidence type="ECO:0000313" key="3">
    <source>
        <dbReference type="Proteomes" id="UP001145742"/>
    </source>
</evidence>
<evidence type="ECO:0000313" key="2">
    <source>
        <dbReference type="EMBL" id="KAJ7405399.1"/>
    </source>
</evidence>
<keyword evidence="3" id="KW-1185">Reference proteome</keyword>
<organism evidence="2 3">
    <name type="scientific">Willisornis vidua</name>
    <name type="common">Xingu scale-backed antbird</name>
    <dbReference type="NCBI Taxonomy" id="1566151"/>
    <lineage>
        <taxon>Eukaryota</taxon>
        <taxon>Metazoa</taxon>
        <taxon>Chordata</taxon>
        <taxon>Craniata</taxon>
        <taxon>Vertebrata</taxon>
        <taxon>Euteleostomi</taxon>
        <taxon>Archelosauria</taxon>
        <taxon>Archosauria</taxon>
        <taxon>Dinosauria</taxon>
        <taxon>Saurischia</taxon>
        <taxon>Theropoda</taxon>
        <taxon>Coelurosauria</taxon>
        <taxon>Aves</taxon>
        <taxon>Neognathae</taxon>
        <taxon>Neoaves</taxon>
        <taxon>Telluraves</taxon>
        <taxon>Australaves</taxon>
        <taxon>Passeriformes</taxon>
        <taxon>Thamnophilidae</taxon>
        <taxon>Willisornis</taxon>
    </lineage>
</organism>
<dbReference type="Gene3D" id="3.60.10.10">
    <property type="entry name" value="Endonuclease/exonuclease/phosphatase"/>
    <property type="match status" value="1"/>
</dbReference>
<dbReference type="EMBL" id="WHWB01034713">
    <property type="protein sequence ID" value="KAJ7405399.1"/>
    <property type="molecule type" value="Genomic_DNA"/>
</dbReference>
<dbReference type="InterPro" id="IPR005135">
    <property type="entry name" value="Endo/exonuclease/phosphatase"/>
</dbReference>
<sequence length="153" mass="17530">MTGCCWGGLQALQKRQAGKERWRGGFIYRESLDSVELEVINNKVEHLWTRIRAKANKADILVVVCYRPPYQDDEGDELLYKQLADVSRSAALVLVGDFNLPDICWKLNTAEKRQSRRFLECIEHNFLLQLVNEPIRDGAPLDLLFTNRGPGGR</sequence>
<dbReference type="InterPro" id="IPR036691">
    <property type="entry name" value="Endo/exonu/phosph_ase_sf"/>
</dbReference>